<name>A0A3G9GF01_9NEIS</name>
<evidence type="ECO:0000313" key="12">
    <source>
        <dbReference type="Proteomes" id="UP000198290"/>
    </source>
</evidence>
<dbReference type="KEGG" id="amah:DLM_2438"/>
<dbReference type="RefSeq" id="WP_231959847.1">
    <property type="nucleotide sequence ID" value="NZ_AP018823.1"/>
</dbReference>
<dbReference type="Proteomes" id="UP000198290">
    <property type="component" value="Chromosome"/>
</dbReference>
<sequence>MMGSNIFSIGVSGLNAAQTALSVVGQNIANGNTPGYNRQVMSQAARMPQQEGFGYLGQGVDITGVSRIYDRYLDSQVLAAQSGSNYYSSQLSQLNQINNLLSDPTVGLSNSFQSFYSSLQTLSQDPSSIPSRQTVVNMSQALVSNFTAIGNNLSQMQAGANSQITSTVNSINALAQNIADLNNQIAAAAAGNTQQQPNDLMDQRDQAMEQLNKLVTAKAVPQSDGTYSVFIGNGQALVMGSVLTKLGTQKDPANPLNVQVTYPNPNGTTTVVPSTALAGGQLAGYLDYRDGPLLTTQQKLGTLAIDFTTAMNYQNQLGRDLSGNQGGLIFTDMSSYASHPQDAVANMQLLLADPSKLAASSALQLGSGGITPSGTGVTLSGVWASMPGTYGWASTSSPPSVSTHPATGLTGMTINATTATSITATLTGGPDNGQTFNVVPDPTVSNGYKLVDNASPANDLGIKFQLSGQMKAGMTINVSPVPTGTAVIGNGNNLGEMMSLQTRKIVDETKDGTNTGLQSFQTFYSTTVSYVGNATNTVKLASASQTTLLQQATTSRSNVSGVNMDQEAADLIKYQQAYQASGKVLQIAQTLFQQILQMGG</sequence>
<accession>A0A3G9GF01</accession>
<dbReference type="NCBIfam" id="TIGR02492">
    <property type="entry name" value="flgK_ends"/>
    <property type="match status" value="1"/>
</dbReference>
<reference evidence="11 12" key="2">
    <citation type="journal article" date="2017" name="Genome Announc.">
        <title>Draft genome sequence of Aquitalea magnusonii strain H3, a plant growth-promoting bacterium of duckweed Lemna minor.</title>
        <authorList>
            <person name="Ishizawa H."/>
            <person name="Kuroda M."/>
            <person name="Ike M."/>
        </authorList>
    </citation>
    <scope>NUCLEOTIDE SEQUENCE [LARGE SCALE GENOMIC DNA]</scope>
    <source>
        <strain evidence="11 12">H3</strain>
    </source>
</reference>
<dbReference type="GO" id="GO:0009424">
    <property type="term" value="C:bacterial-type flagellum hook"/>
    <property type="evidence" value="ECO:0007669"/>
    <property type="project" value="UniProtKB-UniRule"/>
</dbReference>
<keyword evidence="12" id="KW-1185">Reference proteome</keyword>
<evidence type="ECO:0000259" key="8">
    <source>
        <dbReference type="Pfam" id="PF00460"/>
    </source>
</evidence>
<dbReference type="Pfam" id="PF06429">
    <property type="entry name" value="Flg_bbr_C"/>
    <property type="match status" value="1"/>
</dbReference>
<reference evidence="12" key="3">
    <citation type="journal article" date="2017" name="Plant Physiol. Biochem.">
        <title>Differential oxidative and antioxidative response of duckweed Lemna minor toward plant growth promoting/inhibiting bacteria.</title>
        <authorList>
            <person name="Ishizawa H."/>
            <person name="Kuroda M."/>
            <person name="Morikawa M."/>
            <person name="Ike M."/>
        </authorList>
    </citation>
    <scope>NUCLEOTIDE SEQUENCE [LARGE SCALE GENOMIC DNA]</scope>
    <source>
        <strain evidence="12">H3</strain>
    </source>
</reference>
<evidence type="ECO:0000256" key="1">
    <source>
        <dbReference type="ARBA" id="ARBA00004365"/>
    </source>
</evidence>
<comment type="similarity">
    <text evidence="3 7">Belongs to the flagella basal body rod proteins family.</text>
</comment>
<evidence type="ECO:0000256" key="3">
    <source>
        <dbReference type="ARBA" id="ARBA00009677"/>
    </source>
</evidence>
<evidence type="ECO:0000256" key="4">
    <source>
        <dbReference type="ARBA" id="ARBA00016244"/>
    </source>
</evidence>
<evidence type="ECO:0000256" key="2">
    <source>
        <dbReference type="ARBA" id="ARBA00004613"/>
    </source>
</evidence>
<feature type="domain" description="Flagellar basal-body/hook protein C-terminal" evidence="9">
    <location>
        <begin position="559"/>
        <end position="598"/>
    </location>
</feature>
<keyword evidence="11" id="KW-0969">Cilium</keyword>
<feature type="domain" description="Flagellar hook-associated protein FlgK helical" evidence="10">
    <location>
        <begin position="94"/>
        <end position="330"/>
    </location>
</feature>
<dbReference type="Pfam" id="PF22638">
    <property type="entry name" value="FlgK_D1"/>
    <property type="match status" value="1"/>
</dbReference>
<keyword evidence="11" id="KW-0966">Cell projection</keyword>
<evidence type="ECO:0000256" key="7">
    <source>
        <dbReference type="RuleBase" id="RU362065"/>
    </source>
</evidence>
<dbReference type="GO" id="GO:0005198">
    <property type="term" value="F:structural molecule activity"/>
    <property type="evidence" value="ECO:0007669"/>
    <property type="project" value="UniProtKB-UniRule"/>
</dbReference>
<dbReference type="InterPro" id="IPR002371">
    <property type="entry name" value="FlgK"/>
</dbReference>
<dbReference type="SUPFAM" id="SSF64518">
    <property type="entry name" value="Phase 1 flagellin"/>
    <property type="match status" value="1"/>
</dbReference>
<keyword evidence="6 7" id="KW-0975">Bacterial flagellum</keyword>
<dbReference type="Gene3D" id="1.20.1330.10">
    <property type="entry name" value="f41 fragment of flagellin, N-terminal domain"/>
    <property type="match status" value="1"/>
</dbReference>
<dbReference type="InterPro" id="IPR053927">
    <property type="entry name" value="FlgK_helical"/>
</dbReference>
<dbReference type="PANTHER" id="PTHR30033">
    <property type="entry name" value="FLAGELLAR HOOK-ASSOCIATED PROTEIN 1"/>
    <property type="match status" value="1"/>
</dbReference>
<reference evidence="12" key="1">
    <citation type="journal article" date="2017" name="Biotechnol. Biofuels">
        <title>Evaluation of environmental bacterial communities as a factor affecting the growth of duckweed Lemna minor.</title>
        <authorList>
            <person name="Ishizawa H."/>
            <person name="Kuroda M."/>
            <person name="Morikawa M."/>
            <person name="Ike M."/>
        </authorList>
    </citation>
    <scope>NUCLEOTIDE SEQUENCE [LARGE SCALE GENOMIC DNA]</scope>
    <source>
        <strain evidence="12">H3</strain>
    </source>
</reference>
<evidence type="ECO:0000256" key="6">
    <source>
        <dbReference type="ARBA" id="ARBA00023143"/>
    </source>
</evidence>
<evidence type="ECO:0000259" key="10">
    <source>
        <dbReference type="Pfam" id="PF22638"/>
    </source>
</evidence>
<gene>
    <name evidence="7" type="primary">flgK</name>
    <name evidence="11" type="ORF">DLM_2438</name>
</gene>
<dbReference type="InterPro" id="IPR001444">
    <property type="entry name" value="Flag_bb_rod_N"/>
</dbReference>
<dbReference type="GO" id="GO:0005576">
    <property type="term" value="C:extracellular region"/>
    <property type="evidence" value="ECO:0007669"/>
    <property type="project" value="UniProtKB-SubCell"/>
</dbReference>
<keyword evidence="5 7" id="KW-0964">Secreted</keyword>
<evidence type="ECO:0000313" key="11">
    <source>
        <dbReference type="EMBL" id="BBF86045.1"/>
    </source>
</evidence>
<organism evidence="11 12">
    <name type="scientific">Aquitalea magnusonii</name>
    <dbReference type="NCBI Taxonomy" id="332411"/>
    <lineage>
        <taxon>Bacteria</taxon>
        <taxon>Pseudomonadati</taxon>
        <taxon>Pseudomonadota</taxon>
        <taxon>Betaproteobacteria</taxon>
        <taxon>Neisseriales</taxon>
        <taxon>Chromobacteriaceae</taxon>
        <taxon>Aquitalea</taxon>
    </lineage>
</organism>
<dbReference type="EMBL" id="AP018823">
    <property type="protein sequence ID" value="BBF86045.1"/>
    <property type="molecule type" value="Genomic_DNA"/>
</dbReference>
<dbReference type="STRING" id="332411.VI06_02670"/>
<keyword evidence="11" id="KW-0282">Flagellum</keyword>
<dbReference type="Pfam" id="PF00460">
    <property type="entry name" value="Flg_bb_rod"/>
    <property type="match status" value="1"/>
</dbReference>
<dbReference type="AlphaFoldDB" id="A0A3G9GF01"/>
<comment type="subcellular location">
    <subcellularLocation>
        <location evidence="1 7">Bacterial flagellum</location>
    </subcellularLocation>
    <subcellularLocation>
        <location evidence="2 7">Secreted</location>
    </subcellularLocation>
</comment>
<dbReference type="GO" id="GO:0044780">
    <property type="term" value="P:bacterial-type flagellum assembly"/>
    <property type="evidence" value="ECO:0007669"/>
    <property type="project" value="InterPro"/>
</dbReference>
<dbReference type="PRINTS" id="PR01005">
    <property type="entry name" value="FLGHOOKAP1"/>
</dbReference>
<dbReference type="InterPro" id="IPR010930">
    <property type="entry name" value="Flg_bb/hook_C_dom"/>
</dbReference>
<evidence type="ECO:0000259" key="9">
    <source>
        <dbReference type="Pfam" id="PF06429"/>
    </source>
</evidence>
<protein>
    <recommendedName>
        <fullName evidence="4 7">Flagellar hook-associated protein 1</fullName>
        <shortName evidence="7">HAP1</shortName>
    </recommendedName>
</protein>
<evidence type="ECO:0000256" key="5">
    <source>
        <dbReference type="ARBA" id="ARBA00022525"/>
    </source>
</evidence>
<dbReference type="PANTHER" id="PTHR30033:SF1">
    <property type="entry name" value="FLAGELLAR HOOK-ASSOCIATED PROTEIN 1"/>
    <property type="match status" value="1"/>
</dbReference>
<feature type="domain" description="Flagellar basal body rod protein N-terminal" evidence="8">
    <location>
        <begin position="9"/>
        <end position="36"/>
    </location>
</feature>
<proteinExistence type="inferred from homology"/>